<dbReference type="GO" id="GO:0000932">
    <property type="term" value="C:P-body"/>
    <property type="evidence" value="ECO:0007669"/>
    <property type="project" value="UniProtKB-SubCell"/>
</dbReference>
<dbReference type="InterPro" id="IPR055393">
    <property type="entry name" value="Beta-prop_EDC4L"/>
</dbReference>
<comment type="caution">
    <text evidence="8">The sequence shown here is derived from an EMBL/GenBank/DDBJ whole genome shotgun (WGS) entry which is preliminary data.</text>
</comment>
<evidence type="ECO:0000256" key="1">
    <source>
        <dbReference type="ARBA" id="ARBA00004201"/>
    </source>
</evidence>
<evidence type="ECO:0000256" key="4">
    <source>
        <dbReference type="ARBA" id="ARBA00022574"/>
    </source>
</evidence>
<keyword evidence="9" id="KW-1185">Reference proteome</keyword>
<keyword evidence="5" id="KW-0677">Repeat</keyword>
<protein>
    <recommendedName>
        <fullName evidence="7">EDC4-like protein pdc1 beta-propeller domain-containing protein</fullName>
    </recommendedName>
</protein>
<feature type="compositionally biased region" description="Polar residues" evidence="6">
    <location>
        <begin position="23"/>
        <end position="37"/>
    </location>
</feature>
<dbReference type="SUPFAM" id="SSF50978">
    <property type="entry name" value="WD40 repeat-like"/>
    <property type="match status" value="1"/>
</dbReference>
<dbReference type="FunFam" id="2.130.10.10:FF:000817">
    <property type="entry name" value="WGS project CABT00000000 data, contig 2.15"/>
    <property type="match status" value="1"/>
</dbReference>
<accession>W9WRS4</accession>
<feature type="compositionally biased region" description="Polar residues" evidence="6">
    <location>
        <begin position="903"/>
        <end position="914"/>
    </location>
</feature>
<dbReference type="Proteomes" id="UP000019473">
    <property type="component" value="Unassembled WGS sequence"/>
</dbReference>
<feature type="domain" description="EDC4-like protein pdc1 beta-propeller" evidence="7">
    <location>
        <begin position="619"/>
        <end position="771"/>
    </location>
</feature>
<dbReference type="InterPro" id="IPR015943">
    <property type="entry name" value="WD40/YVTN_repeat-like_dom_sf"/>
</dbReference>
<evidence type="ECO:0000256" key="2">
    <source>
        <dbReference type="ARBA" id="ARBA00009639"/>
    </source>
</evidence>
<dbReference type="Pfam" id="PF24106">
    <property type="entry name" value="Beta-prop_EDC4L"/>
    <property type="match status" value="1"/>
</dbReference>
<feature type="compositionally biased region" description="Polar residues" evidence="6">
    <location>
        <begin position="1280"/>
        <end position="1291"/>
    </location>
</feature>
<comment type="similarity">
    <text evidence="2">Belongs to the WD repeat EDC4 family.</text>
</comment>
<dbReference type="PANTHER" id="PTHR15598">
    <property type="entry name" value="ENHANCER OF MRNA-DECAPPING PROTEIN 4"/>
    <property type="match status" value="1"/>
</dbReference>
<feature type="region of interest" description="Disordered" evidence="6">
    <location>
        <begin position="152"/>
        <end position="172"/>
    </location>
</feature>
<evidence type="ECO:0000313" key="9">
    <source>
        <dbReference type="Proteomes" id="UP000019473"/>
    </source>
</evidence>
<feature type="region of interest" description="Disordered" evidence="6">
    <location>
        <begin position="254"/>
        <end position="340"/>
    </location>
</feature>
<dbReference type="RefSeq" id="XP_007757412.1">
    <property type="nucleotide sequence ID" value="XM_007759222.1"/>
</dbReference>
<dbReference type="InterPro" id="IPR045152">
    <property type="entry name" value="EDC4-like"/>
</dbReference>
<dbReference type="OrthoDB" id="21128at2759"/>
<keyword evidence="3" id="KW-0963">Cytoplasm</keyword>
<evidence type="ECO:0000256" key="3">
    <source>
        <dbReference type="ARBA" id="ARBA00022490"/>
    </source>
</evidence>
<keyword evidence="4" id="KW-0853">WD repeat</keyword>
<evidence type="ECO:0000313" key="8">
    <source>
        <dbReference type="EMBL" id="EXJ61059.1"/>
    </source>
</evidence>
<organism evidence="8 9">
    <name type="scientific">Cladophialophora yegresii CBS 114405</name>
    <dbReference type="NCBI Taxonomy" id="1182544"/>
    <lineage>
        <taxon>Eukaryota</taxon>
        <taxon>Fungi</taxon>
        <taxon>Dikarya</taxon>
        <taxon>Ascomycota</taxon>
        <taxon>Pezizomycotina</taxon>
        <taxon>Eurotiomycetes</taxon>
        <taxon>Chaetothyriomycetidae</taxon>
        <taxon>Chaetothyriales</taxon>
        <taxon>Herpotrichiellaceae</taxon>
        <taxon>Cladophialophora</taxon>
    </lineage>
</organism>
<dbReference type="HOGENOM" id="CLU_003635_0_0_1"/>
<feature type="region of interest" description="Disordered" evidence="6">
    <location>
        <begin position="1"/>
        <end position="74"/>
    </location>
</feature>
<proteinExistence type="inferred from homology"/>
<comment type="subcellular location">
    <subcellularLocation>
        <location evidence="1">Cytoplasm</location>
        <location evidence="1">P-body</location>
    </subcellularLocation>
</comment>
<evidence type="ECO:0000256" key="6">
    <source>
        <dbReference type="SAM" id="MobiDB-lite"/>
    </source>
</evidence>
<dbReference type="PANTHER" id="PTHR15598:SF5">
    <property type="entry name" value="ENHANCER OF MRNA-DECAPPING PROTEIN 4"/>
    <property type="match status" value="1"/>
</dbReference>
<feature type="region of interest" description="Disordered" evidence="6">
    <location>
        <begin position="898"/>
        <end position="1025"/>
    </location>
</feature>
<dbReference type="InterPro" id="IPR036322">
    <property type="entry name" value="WD40_repeat_dom_sf"/>
</dbReference>
<dbReference type="eggNOG" id="ENOG502R9YM">
    <property type="taxonomic scope" value="Eukaryota"/>
</dbReference>
<dbReference type="Gene3D" id="2.130.10.10">
    <property type="entry name" value="YVTN repeat-like/Quinoprotein amine dehydrogenase"/>
    <property type="match status" value="1"/>
</dbReference>
<feature type="compositionally biased region" description="Polar residues" evidence="6">
    <location>
        <begin position="254"/>
        <end position="269"/>
    </location>
</feature>
<feature type="region of interest" description="Disordered" evidence="6">
    <location>
        <begin position="1277"/>
        <end position="1305"/>
    </location>
</feature>
<name>W9WRS4_9EURO</name>
<dbReference type="GO" id="GO:0031087">
    <property type="term" value="P:deadenylation-independent decapping of nuclear-transcribed mRNA"/>
    <property type="evidence" value="ECO:0007669"/>
    <property type="project" value="InterPro"/>
</dbReference>
<dbReference type="STRING" id="1182544.W9WRS4"/>
<sequence length="1454" mass="156925">MSTNDLQALFANLRPKPRDSPAPSHTSNNVGQPSPFNGVSPLPSSPPPRPTYVANEGSYPSQMAQPVASAPSASAQSLLNLLNFGPSASTHSNATSTRLPSASITHVVSEGQNGKLPALQAPRQEQSASASDLVAKFMSPPAEVRPALRAPFNLEDQDGGGDGSSSTNSRDASQDALLKLLSKVHLGSSAGGRPAPVERPQSRDATAVESLFTSTSAPHSDPVDTPVLASEPPAQSQPLFTYTNPFEALHTSLKASRTQTPGNGTSVPTVLSAETPHPSVEGGPDGAEAPTSRVATTEQVAKRKILTPRLPSGSRNATLSREASVDQSPPKQESGAGDAAPVQDILASAPPEVKQEEQKIIETLEEAHSEAKNGELSEVEKAVARSPDGGDEWEDMEVSPNKEDARIVPVYNFPIKPFVSLNLQFLEPAEVGIREDGVMEISRLKKDFDQLDRSLAAATSKYITYALVKNGGMRIIRQDDGSDRQVFKNSGDRIFNVALCTSSPPGEPSDDQTVLGTGVSGTVYYATITKDGNDLFEKNALDTDSLIFPPYPSADENTAGGVLKTRAKRSSRHPEFFAIGRGKAIHIVWPATALSPRYGVEGHNRKVDVEKFFQERSLQIATGKAGKDFTFSEDDTLVVSLDKTGRLRFWDIRKLIDDSNASAARVAGMTVDSPLLSLSTASPSEKSWPTSVTFVDKVRPYNKGSALRYVLVGLRQNHTLQLWDIALGKAVQELNFPHENETDPICSVCYHASSGIIVVGHPTRNSLFFIHLSAPRYTLATTLSQAAYIQRIAQKDPELPKPESTACMSGIREISFAGKGQLRSVEILPIQRTTEAQKNLDEHKPLFELYIVHSKGVTCLNIAKVDLGWDASSKVVHGVNAADEGYVTLKELRLGSVIEEGPQESSPIEETPQPTKSSKKKSGKKSSTSTERPEATQVEEAVPPKPLPIPTLGNGSEPTKVEIPLIKESKKSKKKASQVVDSQVPEKATPTTESPMKAAESSPSAPLGTDPVPIEAPTSVAAPPPSTAEAMAKQEAVTVGISGDWLDKELKKVEKAVSTEFRRELGVLQQNIQNDRVAQDSAAVARQEALLRLVSTTLSNNVEKAMSRILSTEMDQSMIPALTTATVQAVTGQVGDAVTKSLHSVVPHELRAQLPPAINAALQNPNMTRAIADTISPKIAKQMESQLNDILERQVVPAFKTLALATAEKAASEVEVRLRNEIRQLENDRRHDMSRLEKLGEVLQATAATLQQMSDTQVAFQGQILKDRRQLALLDEGSSVPGSRQVSTARMTPSPRAISRASIPRQKTREELEFDEISHLMNDGRYEEASIKWLQSAQQSDLFDKLFIHFTPEYLSSDVSPLIAFSIAVTIGNSLTTNTAQRLEWISAAFSSVDLSDPEIADLAQHAPALLSSLIQKLERLYMTIAERDPADPALQIMPVVSRRAKEMRASLGG</sequence>
<feature type="compositionally biased region" description="Polar residues" evidence="6">
    <location>
        <begin position="313"/>
        <end position="331"/>
    </location>
</feature>
<evidence type="ECO:0000256" key="5">
    <source>
        <dbReference type="ARBA" id="ARBA00022737"/>
    </source>
</evidence>
<dbReference type="VEuPathDB" id="FungiDB:A1O7_05212"/>
<feature type="compositionally biased region" description="Low complexity" evidence="6">
    <location>
        <begin position="60"/>
        <end position="74"/>
    </location>
</feature>
<dbReference type="GeneID" id="19179797"/>
<evidence type="ECO:0000259" key="7">
    <source>
        <dbReference type="Pfam" id="PF24106"/>
    </source>
</evidence>
<reference evidence="8 9" key="1">
    <citation type="submission" date="2013-03" db="EMBL/GenBank/DDBJ databases">
        <title>The Genome Sequence of Cladophialophora yegresii CBS 114405.</title>
        <authorList>
            <consortium name="The Broad Institute Genomics Platform"/>
            <person name="Cuomo C."/>
            <person name="de Hoog S."/>
            <person name="Gorbushina A."/>
            <person name="Walker B."/>
            <person name="Young S.K."/>
            <person name="Zeng Q."/>
            <person name="Gargeya S."/>
            <person name="Fitzgerald M."/>
            <person name="Haas B."/>
            <person name="Abouelleil A."/>
            <person name="Allen A.W."/>
            <person name="Alvarado L."/>
            <person name="Arachchi H.M."/>
            <person name="Berlin A.M."/>
            <person name="Chapman S.B."/>
            <person name="Gainer-Dewar J."/>
            <person name="Goldberg J."/>
            <person name="Griggs A."/>
            <person name="Gujja S."/>
            <person name="Hansen M."/>
            <person name="Howarth C."/>
            <person name="Imamovic A."/>
            <person name="Ireland A."/>
            <person name="Larimer J."/>
            <person name="McCowan C."/>
            <person name="Murphy C."/>
            <person name="Pearson M."/>
            <person name="Poon T.W."/>
            <person name="Priest M."/>
            <person name="Roberts A."/>
            <person name="Saif S."/>
            <person name="Shea T."/>
            <person name="Sisk P."/>
            <person name="Sykes S."/>
            <person name="Wortman J."/>
            <person name="Nusbaum C."/>
            <person name="Birren B."/>
        </authorList>
    </citation>
    <scope>NUCLEOTIDE SEQUENCE [LARGE SCALE GENOMIC DNA]</scope>
    <source>
        <strain evidence="8 9">CBS 114405</strain>
    </source>
</reference>
<feature type="region of interest" description="Disordered" evidence="6">
    <location>
        <begin position="212"/>
        <end position="236"/>
    </location>
</feature>
<dbReference type="EMBL" id="AMGW01000003">
    <property type="protein sequence ID" value="EXJ61059.1"/>
    <property type="molecule type" value="Genomic_DNA"/>
</dbReference>
<gene>
    <name evidence="8" type="ORF">A1O7_05212</name>
</gene>